<dbReference type="GO" id="GO:0046917">
    <property type="term" value="F:triphosphoribosyl-dephospho-CoA synthase activity"/>
    <property type="evidence" value="ECO:0007669"/>
    <property type="project" value="UniProtKB-EC"/>
</dbReference>
<dbReference type="InterPro" id="IPR002736">
    <property type="entry name" value="CitG"/>
</dbReference>
<evidence type="ECO:0000256" key="5">
    <source>
        <dbReference type="ARBA" id="ARBA00022679"/>
    </source>
</evidence>
<evidence type="ECO:0000256" key="7">
    <source>
        <dbReference type="ARBA" id="ARBA00022840"/>
    </source>
</evidence>
<evidence type="ECO:0000256" key="2">
    <source>
        <dbReference type="ARBA" id="ARBA00006812"/>
    </source>
</evidence>
<organism evidence="8">
    <name type="scientific">Yersinia enterocolitica W22703</name>
    <dbReference type="NCBI Taxonomy" id="913028"/>
    <lineage>
        <taxon>Bacteria</taxon>
        <taxon>Pseudomonadati</taxon>
        <taxon>Pseudomonadota</taxon>
        <taxon>Gammaproteobacteria</taxon>
        <taxon>Enterobacterales</taxon>
        <taxon>Yersiniaceae</taxon>
        <taxon>Yersinia</taxon>
    </lineage>
</organism>
<dbReference type="AlphaFoldDB" id="F4MYI7"/>
<comment type="similarity">
    <text evidence="2">Belongs to the CitG/MdcB family.</text>
</comment>
<dbReference type="EMBL" id="FR718553">
    <property type="protein sequence ID" value="CBX70895.1"/>
    <property type="molecule type" value="Genomic_DNA"/>
</dbReference>
<keyword evidence="5 8" id="KW-0808">Transferase</keyword>
<gene>
    <name evidence="8" type="ORF">YEW_DM14880</name>
</gene>
<proteinExistence type="inferred from homology"/>
<evidence type="ECO:0000256" key="6">
    <source>
        <dbReference type="ARBA" id="ARBA00022741"/>
    </source>
</evidence>
<name>F4MYI7_YEREN</name>
<dbReference type="EC" id="2.4.2.52" evidence="3"/>
<dbReference type="PANTHER" id="PTHR30201">
    <property type="entry name" value="TRIPHOSPHORIBOSYL-DEPHOSPHO-COA SYNTHASE"/>
    <property type="match status" value="1"/>
</dbReference>
<evidence type="ECO:0000256" key="3">
    <source>
        <dbReference type="ARBA" id="ARBA00012074"/>
    </source>
</evidence>
<keyword evidence="7" id="KW-0067">ATP-binding</keyword>
<protein>
    <recommendedName>
        <fullName evidence="4">2-(5''-triphosphoribosyl)-3'-dephosphocoenzyme-A synthase</fullName>
        <ecNumber evidence="3">2.4.2.52</ecNumber>
    </recommendedName>
</protein>
<dbReference type="GO" id="GO:0005524">
    <property type="term" value="F:ATP binding"/>
    <property type="evidence" value="ECO:0007669"/>
    <property type="project" value="UniProtKB-KW"/>
</dbReference>
<dbReference type="Pfam" id="PF01874">
    <property type="entry name" value="CitG"/>
    <property type="match status" value="1"/>
</dbReference>
<keyword evidence="6" id="KW-0547">Nucleotide-binding</keyword>
<comment type="catalytic activity">
    <reaction evidence="1">
        <text>3'-dephospho-CoA + ATP = 2'-(5''-triphospho-alpha-D-ribosyl)-3'-dephospho-CoA + adenine</text>
        <dbReference type="Rhea" id="RHEA:15117"/>
        <dbReference type="ChEBI" id="CHEBI:16708"/>
        <dbReference type="ChEBI" id="CHEBI:30616"/>
        <dbReference type="ChEBI" id="CHEBI:57328"/>
        <dbReference type="ChEBI" id="CHEBI:61378"/>
        <dbReference type="EC" id="2.4.2.52"/>
    </reaction>
</comment>
<reference evidence="8" key="1">
    <citation type="journal article" date="2011" name="BMC Genomics">
        <title>Shotgun sequencing of Yersinia enterocolitica strain W22703 (biotype 2, serotype O:9): genomic evidence for oscillation between invertebrates and mammals.</title>
        <authorList>
            <person name="Fuchs T.M."/>
            <person name="Brandt K."/>
            <person name="Starke M."/>
            <person name="Rattei T."/>
        </authorList>
    </citation>
    <scope>NUCLEOTIDE SEQUENCE</scope>
</reference>
<dbReference type="GO" id="GO:0051191">
    <property type="term" value="P:prosthetic group biosynthetic process"/>
    <property type="evidence" value="ECO:0007669"/>
    <property type="project" value="TreeGrafter"/>
</dbReference>
<accession>F4MYI7</accession>
<dbReference type="PANTHER" id="PTHR30201:SF2">
    <property type="entry name" value="2-(5''-TRIPHOSPHORIBOSYL)-3'-DEPHOSPHOCOENZYME-A SYNTHASE"/>
    <property type="match status" value="1"/>
</dbReference>
<evidence type="ECO:0000313" key="8">
    <source>
        <dbReference type="EMBL" id="CBX70895.1"/>
    </source>
</evidence>
<evidence type="ECO:0000256" key="4">
    <source>
        <dbReference type="ARBA" id="ARBA00020625"/>
    </source>
</evidence>
<sequence length="126" mass="13951">MLPLQRTDEMAVSSPAFWASDDFSKKFGALAYRAMLAEVNLTPKPGLVDCVNCGAHQDMTLQDFYHSADAIAPWLPRFIEQGIRYSHLQGQAALNSLRPLGLACETACFRRPMASTPIKAAFFLWG</sequence>
<evidence type="ECO:0000256" key="1">
    <source>
        <dbReference type="ARBA" id="ARBA00001210"/>
    </source>
</evidence>